<proteinExistence type="predicted"/>
<feature type="compositionally biased region" description="Basic and acidic residues" evidence="1">
    <location>
        <begin position="1"/>
        <end position="12"/>
    </location>
</feature>
<name>A0A956NES2_UNCEI</name>
<evidence type="ECO:0000256" key="1">
    <source>
        <dbReference type="SAM" id="MobiDB-lite"/>
    </source>
</evidence>
<evidence type="ECO:0000313" key="3">
    <source>
        <dbReference type="Proteomes" id="UP000739538"/>
    </source>
</evidence>
<evidence type="ECO:0000313" key="2">
    <source>
        <dbReference type="EMBL" id="MCA9758042.1"/>
    </source>
</evidence>
<reference evidence="2" key="2">
    <citation type="journal article" date="2021" name="Microbiome">
        <title>Successional dynamics and alternative stable states in a saline activated sludge microbial community over 9 years.</title>
        <authorList>
            <person name="Wang Y."/>
            <person name="Ye J."/>
            <person name="Ju F."/>
            <person name="Liu L."/>
            <person name="Boyd J.A."/>
            <person name="Deng Y."/>
            <person name="Parks D.H."/>
            <person name="Jiang X."/>
            <person name="Yin X."/>
            <person name="Woodcroft B.J."/>
            <person name="Tyson G.W."/>
            <person name="Hugenholtz P."/>
            <person name="Polz M.F."/>
            <person name="Zhang T."/>
        </authorList>
    </citation>
    <scope>NUCLEOTIDE SEQUENCE</scope>
    <source>
        <strain evidence="2">HKST-UBA02</strain>
    </source>
</reference>
<organism evidence="2 3">
    <name type="scientific">Eiseniibacteriota bacterium</name>
    <dbReference type="NCBI Taxonomy" id="2212470"/>
    <lineage>
        <taxon>Bacteria</taxon>
        <taxon>Candidatus Eiseniibacteriota</taxon>
    </lineage>
</organism>
<sequence length="257" mass="27777">MSRDGEDRDLRSCESAVSSLPGDDSPVLIFVLAAFPDWVSPRMTGVVFGISYTTEIAAHGRGPDVVFELQTPDWPSSGAGTALTFTSNDNGDEPVDDRLSSIYWFLAYAYQGSTFEIVEHPNQGGPSFSDDSLPSQLDDVRRDDRGMIGFGVPGYNPCLANVETGACCYETGVCLINAEVACDDEDGVYLGDNEPCAPYACVGACCYEGDCTQELPLECERIGGWFRGIGIPCTSNTVCLNEDVTWGELKKAYRDGF</sequence>
<protein>
    <submittedName>
        <fullName evidence="2">Uncharacterized protein</fullName>
    </submittedName>
</protein>
<feature type="region of interest" description="Disordered" evidence="1">
    <location>
        <begin position="1"/>
        <end position="20"/>
    </location>
</feature>
<gene>
    <name evidence="2" type="ORF">KDA27_19775</name>
</gene>
<reference evidence="2" key="1">
    <citation type="submission" date="2020-04" db="EMBL/GenBank/DDBJ databases">
        <authorList>
            <person name="Zhang T."/>
        </authorList>
    </citation>
    <scope>NUCLEOTIDE SEQUENCE</scope>
    <source>
        <strain evidence="2">HKST-UBA02</strain>
    </source>
</reference>
<dbReference type="EMBL" id="JAGQHS010000138">
    <property type="protein sequence ID" value="MCA9758042.1"/>
    <property type="molecule type" value="Genomic_DNA"/>
</dbReference>
<dbReference type="Proteomes" id="UP000739538">
    <property type="component" value="Unassembled WGS sequence"/>
</dbReference>
<comment type="caution">
    <text evidence="2">The sequence shown here is derived from an EMBL/GenBank/DDBJ whole genome shotgun (WGS) entry which is preliminary data.</text>
</comment>
<accession>A0A956NES2</accession>
<dbReference type="AlphaFoldDB" id="A0A956NES2"/>